<proteinExistence type="predicted"/>
<dbReference type="SUPFAM" id="SSF56300">
    <property type="entry name" value="Metallo-dependent phosphatases"/>
    <property type="match status" value="1"/>
</dbReference>
<dbReference type="PANTHER" id="PTHR34211:SF3">
    <property type="entry name" value="CALCINEURIN-LIKE METALLO-PHOSPHOESTERASE SUPERFAMILY PROTEIN"/>
    <property type="match status" value="1"/>
</dbReference>
<sequence>MSRLRQMIGARIRRAAADDHDLVRLAAVRWLRPHELTRTGTRALLASIFGQYADKREAQQGAAFDQPVFRHDQGTGDFWFDYVADLGDGFDATYSVASLIASDLPLDTDGGVLPRGTALIMGGDQVYPYADATGYEQRTTRVYTAAYPCPPDGADGHRPWLYAVPGNHDWYDGLTAFLRVFGQQDQIGGWRTRQRRSYFALRLPHGWWLLAIDIQLDTYIDRPQLEYFRQVAAGIEPTASIIVCTAVPSWYQGTGTSTDRLAHFLSAGLGDRARQVRVFLTGDTHHYARYQRRSGDGPMLITAGIGGAYTAATHLLPERIAVSARLLDPDADKTAQIGYVRVGGTWPSPADSRREARRVLWRLPLRNVALLPVFATLYGLLGISGLTRSWLWSGALLAVAFAGCLAFARPRSGGRLRRLAFGTTLALVQVPPALAAVVGFATVVTDWRWPARAWAVAAVTVVGAVLAAVLLAAWLLAVSAWRVNENELFAAQAIEDYKGFLRLQVGTDGLLTVHPIGVRRSVRAWRPADGDAGPRLVPAGPGRLEPQLIEAPVRIPPTPGRPH</sequence>
<dbReference type="InterPro" id="IPR029052">
    <property type="entry name" value="Metallo-depent_PP-like"/>
</dbReference>
<evidence type="ECO:0000313" key="2">
    <source>
        <dbReference type="EMBL" id="SCL24516.1"/>
    </source>
</evidence>
<evidence type="ECO:0000256" key="1">
    <source>
        <dbReference type="SAM" id="Phobius"/>
    </source>
</evidence>
<keyword evidence="1" id="KW-1133">Transmembrane helix</keyword>
<evidence type="ECO:0000313" key="3">
    <source>
        <dbReference type="Proteomes" id="UP000198906"/>
    </source>
</evidence>
<keyword evidence="1" id="KW-0812">Transmembrane</keyword>
<protein>
    <submittedName>
        <fullName evidence="2">Calcineurin-like phosphoesterase</fullName>
    </submittedName>
</protein>
<dbReference type="STRING" id="47866.GA0074694_3953"/>
<feature type="transmembrane region" description="Helical" evidence="1">
    <location>
        <begin position="453"/>
        <end position="477"/>
    </location>
</feature>
<keyword evidence="1" id="KW-0472">Membrane</keyword>
<dbReference type="PANTHER" id="PTHR34211">
    <property type="entry name" value="CALCINEURIN-LIKE METALLO-PHOSPHOESTERASE SUPERFAMILY PROTEIN"/>
    <property type="match status" value="1"/>
</dbReference>
<reference evidence="3" key="1">
    <citation type="submission" date="2016-06" db="EMBL/GenBank/DDBJ databases">
        <authorList>
            <person name="Varghese N."/>
        </authorList>
    </citation>
    <scope>NUCLEOTIDE SEQUENCE [LARGE SCALE GENOMIC DNA]</scope>
    <source>
        <strain evidence="3">DSM 46123</strain>
    </source>
</reference>
<gene>
    <name evidence="2" type="ORF">GA0074694_3953</name>
</gene>
<keyword evidence="3" id="KW-1185">Reference proteome</keyword>
<name>A0A1C6S4W2_9ACTN</name>
<feature type="transmembrane region" description="Helical" evidence="1">
    <location>
        <begin position="419"/>
        <end position="441"/>
    </location>
</feature>
<organism evidence="2 3">
    <name type="scientific">Micromonospora inyonensis</name>
    <dbReference type="NCBI Taxonomy" id="47866"/>
    <lineage>
        <taxon>Bacteria</taxon>
        <taxon>Bacillati</taxon>
        <taxon>Actinomycetota</taxon>
        <taxon>Actinomycetes</taxon>
        <taxon>Micromonosporales</taxon>
        <taxon>Micromonosporaceae</taxon>
        <taxon>Micromonospora</taxon>
    </lineage>
</organism>
<dbReference type="Gene3D" id="3.60.21.10">
    <property type="match status" value="1"/>
</dbReference>
<feature type="transmembrane region" description="Helical" evidence="1">
    <location>
        <begin position="363"/>
        <end position="383"/>
    </location>
</feature>
<accession>A0A1C6S4W2</accession>
<feature type="transmembrane region" description="Helical" evidence="1">
    <location>
        <begin position="389"/>
        <end position="407"/>
    </location>
</feature>
<dbReference type="AlphaFoldDB" id="A0A1C6S4W2"/>
<dbReference type="EMBL" id="FMHU01000002">
    <property type="protein sequence ID" value="SCL24516.1"/>
    <property type="molecule type" value="Genomic_DNA"/>
</dbReference>
<dbReference type="Proteomes" id="UP000198906">
    <property type="component" value="Unassembled WGS sequence"/>
</dbReference>
<dbReference type="RefSeq" id="WP_141714200.1">
    <property type="nucleotide sequence ID" value="NZ_FMHU01000002.1"/>
</dbReference>